<keyword evidence="1" id="KW-0677">Repeat</keyword>
<protein>
    <submittedName>
        <fullName evidence="5">Uncharacterized protein</fullName>
    </submittedName>
</protein>
<dbReference type="Pfam" id="PF13174">
    <property type="entry name" value="TPR_6"/>
    <property type="match status" value="2"/>
</dbReference>
<evidence type="ECO:0000313" key="6">
    <source>
        <dbReference type="Proteomes" id="UP000179243"/>
    </source>
</evidence>
<dbReference type="Pfam" id="PF13432">
    <property type="entry name" value="TPR_16"/>
    <property type="match status" value="2"/>
</dbReference>
<dbReference type="PROSITE" id="PS50005">
    <property type="entry name" value="TPR"/>
    <property type="match status" value="5"/>
</dbReference>
<dbReference type="PANTHER" id="PTHR44943">
    <property type="entry name" value="CELLULOSE SYNTHASE OPERON PROTEIN C"/>
    <property type="match status" value="1"/>
</dbReference>
<evidence type="ECO:0000256" key="2">
    <source>
        <dbReference type="ARBA" id="ARBA00022803"/>
    </source>
</evidence>
<dbReference type="InterPro" id="IPR011990">
    <property type="entry name" value="TPR-like_helical_dom_sf"/>
</dbReference>
<dbReference type="InterPro" id="IPR006597">
    <property type="entry name" value="Sel1-like"/>
</dbReference>
<dbReference type="InterPro" id="IPR019734">
    <property type="entry name" value="TPR_rpt"/>
</dbReference>
<keyword evidence="3" id="KW-0793">Thylakoid</keyword>
<feature type="repeat" description="TPR" evidence="4">
    <location>
        <begin position="22"/>
        <end position="55"/>
    </location>
</feature>
<dbReference type="SMART" id="SM00028">
    <property type="entry name" value="TPR"/>
    <property type="match status" value="8"/>
</dbReference>
<dbReference type="AlphaFoldDB" id="A0A1F7F1L5"/>
<evidence type="ECO:0000313" key="5">
    <source>
        <dbReference type="EMBL" id="OGK00472.1"/>
    </source>
</evidence>
<gene>
    <name evidence="5" type="ORF">A2519_10715</name>
</gene>
<dbReference type="Proteomes" id="UP000179243">
    <property type="component" value="Unassembled WGS sequence"/>
</dbReference>
<feature type="repeat" description="TPR" evidence="4">
    <location>
        <begin position="545"/>
        <end position="578"/>
    </location>
</feature>
<sequence>MLPILLILCTLPIFSFSEEAIDIIHYKVGLKYFNEQQYDRAIEEFRKMLTVYPDHAPSYLKTGQAWDAQKKYALSIYNFKKAAKVDPKNPEIIKALADAYGKNGELEKSVQTMRDYCTIETDSLKKVAAEDEIRKTLRLIRGERPSAPVAAPVQAVAETVSTTPKSAAAPEKPAIHTEKPAVIAPQPRKLPAGDAFTLVVNTQHTDVSNDPVLKPVIEFYNNGLYGNALKAVRDILKNNPDHAGAYYYGGLIRYYNNEPEKALFNLKRGSAYAEKSYAAHFYLGLIYEEMGKKQDALREFGLVLSSSPDGPERTTAQQKVDALLKMGAKPATDLKEPCSPFKFKTTGVFSFIVEDTLSLTGRKMLGALDKFLDGRYDAALTDLKEIYRDNPKNSLTDNALYNIGLVYSAMRLWDEAVTYLDLVRQKFSNGDVAGHAEVLRGHVLVEKEALDNAVGVYEAFLIKSPSTSYYAFINTELGNIAFLRNDSENALKYYLKALGKENNHGNKTDLYYKIGECYRRQGSNRGIEYFVRAATDTASNIPAVMEACFRLGDYYYSVKNMEYALKYYKIAADRFPESKNVAWSLYQMGNIYRNGRQYDKAIKTFDALINSFPDDYWALQAKWRRDDAIWENQYRDILK</sequence>
<dbReference type="Gene3D" id="1.25.40.10">
    <property type="entry name" value="Tetratricopeptide repeat domain"/>
    <property type="match status" value="4"/>
</dbReference>
<comment type="caution">
    <text evidence="5">The sequence shown here is derived from an EMBL/GenBank/DDBJ whole genome shotgun (WGS) entry which is preliminary data.</text>
</comment>
<feature type="repeat" description="TPR" evidence="4">
    <location>
        <begin position="56"/>
        <end position="89"/>
    </location>
</feature>
<organism evidence="5 6">
    <name type="scientific">Candidatus Raymondbacteria bacterium RIFOXYD12_FULL_49_13</name>
    <dbReference type="NCBI Taxonomy" id="1817890"/>
    <lineage>
        <taxon>Bacteria</taxon>
        <taxon>Raymondiibacteriota</taxon>
    </lineage>
</organism>
<dbReference type="PANTHER" id="PTHR44943:SF9">
    <property type="entry name" value="TPR-REPEAT-CONTAINING PROTEIN"/>
    <property type="match status" value="1"/>
</dbReference>
<evidence type="ECO:0000256" key="3">
    <source>
        <dbReference type="ARBA" id="ARBA00023078"/>
    </source>
</evidence>
<evidence type="ECO:0000256" key="1">
    <source>
        <dbReference type="ARBA" id="ARBA00022737"/>
    </source>
</evidence>
<reference evidence="5 6" key="1">
    <citation type="journal article" date="2016" name="Nat. Commun.">
        <title>Thousands of microbial genomes shed light on interconnected biogeochemical processes in an aquifer system.</title>
        <authorList>
            <person name="Anantharaman K."/>
            <person name="Brown C.T."/>
            <person name="Hug L.A."/>
            <person name="Sharon I."/>
            <person name="Castelle C.J."/>
            <person name="Probst A.J."/>
            <person name="Thomas B.C."/>
            <person name="Singh A."/>
            <person name="Wilkins M.J."/>
            <person name="Karaoz U."/>
            <person name="Brodie E.L."/>
            <person name="Williams K.H."/>
            <person name="Hubbard S.S."/>
            <person name="Banfield J.F."/>
        </authorList>
    </citation>
    <scope>NUCLEOTIDE SEQUENCE [LARGE SCALE GENOMIC DNA]</scope>
</reference>
<name>A0A1F7F1L5_UNCRA</name>
<dbReference type="SUPFAM" id="SSF48452">
    <property type="entry name" value="TPR-like"/>
    <property type="match status" value="2"/>
</dbReference>
<dbReference type="SMART" id="SM00671">
    <property type="entry name" value="SEL1"/>
    <property type="match status" value="2"/>
</dbReference>
<proteinExistence type="predicted"/>
<accession>A0A1F7F1L5</accession>
<feature type="repeat" description="TPR" evidence="4">
    <location>
        <begin position="277"/>
        <end position="310"/>
    </location>
</feature>
<dbReference type="EMBL" id="MFYX01000146">
    <property type="protein sequence ID" value="OGK00472.1"/>
    <property type="molecule type" value="Genomic_DNA"/>
</dbReference>
<dbReference type="InterPro" id="IPR051685">
    <property type="entry name" value="Ycf3/AcsC/BcsC/TPR_MFPF"/>
</dbReference>
<keyword evidence="2 4" id="KW-0802">TPR repeat</keyword>
<evidence type="ECO:0000256" key="4">
    <source>
        <dbReference type="PROSITE-ProRule" id="PRU00339"/>
    </source>
</evidence>
<feature type="repeat" description="TPR" evidence="4">
    <location>
        <begin position="582"/>
        <end position="615"/>
    </location>
</feature>